<dbReference type="AlphaFoldDB" id="W2QPG7"/>
<evidence type="ECO:0000313" key="2">
    <source>
        <dbReference type="EMBL" id="ETN14831.1"/>
    </source>
</evidence>
<proteinExistence type="predicted"/>
<feature type="compositionally biased region" description="Polar residues" evidence="1">
    <location>
        <begin position="55"/>
        <end position="65"/>
    </location>
</feature>
<feature type="region of interest" description="Disordered" evidence="1">
    <location>
        <begin position="53"/>
        <end position="74"/>
    </location>
</feature>
<organism evidence="2 3">
    <name type="scientific">Phytophthora nicotianae (strain INRA-310)</name>
    <name type="common">Phytophthora parasitica</name>
    <dbReference type="NCBI Taxonomy" id="761204"/>
    <lineage>
        <taxon>Eukaryota</taxon>
        <taxon>Sar</taxon>
        <taxon>Stramenopiles</taxon>
        <taxon>Oomycota</taxon>
        <taxon>Peronosporomycetes</taxon>
        <taxon>Peronosporales</taxon>
        <taxon>Peronosporaceae</taxon>
        <taxon>Phytophthora</taxon>
    </lineage>
</organism>
<reference evidence="2 3" key="2">
    <citation type="submission" date="2013-11" db="EMBL/GenBank/DDBJ databases">
        <title>The Genome Sequence of Phytophthora parasitica INRA-310.</title>
        <authorList>
            <consortium name="The Broad Institute Genomics Platform"/>
            <person name="Russ C."/>
            <person name="Tyler B."/>
            <person name="Panabieres F."/>
            <person name="Shan W."/>
            <person name="Tripathy S."/>
            <person name="Grunwald N."/>
            <person name="Machado M."/>
            <person name="Johnson C.S."/>
            <person name="Arredondo F."/>
            <person name="Hong C."/>
            <person name="Coffey M."/>
            <person name="Young S.K."/>
            <person name="Zeng Q."/>
            <person name="Gargeya S."/>
            <person name="Fitzgerald M."/>
            <person name="Abouelleil A."/>
            <person name="Alvarado L."/>
            <person name="Chapman S.B."/>
            <person name="Gainer-Dewar J."/>
            <person name="Goldberg J."/>
            <person name="Griggs A."/>
            <person name="Gujja S."/>
            <person name="Hansen M."/>
            <person name="Howarth C."/>
            <person name="Imamovic A."/>
            <person name="Ireland A."/>
            <person name="Larimer J."/>
            <person name="McCowan C."/>
            <person name="Murphy C."/>
            <person name="Pearson M."/>
            <person name="Poon T.W."/>
            <person name="Priest M."/>
            <person name="Roberts A."/>
            <person name="Saif S."/>
            <person name="Shea T."/>
            <person name="Sykes S."/>
            <person name="Wortman J."/>
            <person name="Nusbaum C."/>
            <person name="Birren B."/>
        </authorList>
    </citation>
    <scope>NUCLEOTIDE SEQUENCE [LARGE SCALE GENOMIC DNA]</scope>
    <source>
        <strain evidence="2 3">INRA-310</strain>
    </source>
</reference>
<name>W2QPG7_PHYN3</name>
<accession>W2QPG7</accession>
<evidence type="ECO:0000313" key="3">
    <source>
        <dbReference type="Proteomes" id="UP000018817"/>
    </source>
</evidence>
<dbReference type="RefSeq" id="XP_008899870.1">
    <property type="nucleotide sequence ID" value="XM_008901622.1"/>
</dbReference>
<evidence type="ECO:0000256" key="1">
    <source>
        <dbReference type="SAM" id="MobiDB-lite"/>
    </source>
</evidence>
<dbReference type="GeneID" id="20190614"/>
<protein>
    <submittedName>
        <fullName evidence="2">Uncharacterized protein</fullName>
    </submittedName>
</protein>
<dbReference type="Proteomes" id="UP000018817">
    <property type="component" value="Unassembled WGS sequence"/>
</dbReference>
<reference evidence="3" key="1">
    <citation type="submission" date="2011-12" db="EMBL/GenBank/DDBJ databases">
        <authorList>
            <consortium name="The Broad Institute Genome Sequencing Platform"/>
            <person name="Russ C."/>
            <person name="Tyler B."/>
            <person name="Panabieres F."/>
            <person name="Shan W."/>
            <person name="Tripathy S."/>
            <person name="Grunwald N."/>
            <person name="Machado M."/>
            <person name="Young S.K."/>
            <person name="Zeng Q."/>
            <person name="Gargeya S."/>
            <person name="Fitzgerald M."/>
            <person name="Haas B."/>
            <person name="Abouelleil A."/>
            <person name="Alvarado L."/>
            <person name="Arachchi H.M."/>
            <person name="Berlin A."/>
            <person name="Chapman S.B."/>
            <person name="Gearin G."/>
            <person name="Goldberg J."/>
            <person name="Griggs A."/>
            <person name="Gujja S."/>
            <person name="Hansen M."/>
            <person name="Heiman D."/>
            <person name="Howarth C."/>
            <person name="Larimer J."/>
            <person name="Lui A."/>
            <person name="MacDonald P.J.P."/>
            <person name="McCowen C."/>
            <person name="Montmayeur A."/>
            <person name="Murphy C."/>
            <person name="Neiman D."/>
            <person name="Pearson M."/>
            <person name="Priest M."/>
            <person name="Roberts A."/>
            <person name="Saif S."/>
            <person name="Shea T."/>
            <person name="Sisk P."/>
            <person name="Stolte C."/>
            <person name="Sykes S."/>
            <person name="Wortman J."/>
            <person name="Nusbaum C."/>
            <person name="Birren B."/>
        </authorList>
    </citation>
    <scope>NUCLEOTIDE SEQUENCE [LARGE SCALE GENOMIC DNA]</scope>
    <source>
        <strain evidence="3">INRA-310</strain>
    </source>
</reference>
<dbReference type="VEuPathDB" id="FungiDB:PPTG_22015"/>
<gene>
    <name evidence="2" type="ORF">PPTG_22015</name>
</gene>
<dbReference type="EMBL" id="KI669571">
    <property type="protein sequence ID" value="ETN14831.1"/>
    <property type="molecule type" value="Genomic_DNA"/>
</dbReference>
<sequence length="234" mass="25467">MALSLSLSLKRCSRVDPERCGSVGNRQRTFSASGVAMQHPFVNYVCPSSLGGAASNDSNRSTISRSETEPRGQKFNQCESRAELSIQVLALLVTIWCCGTHQKAKRSELLLQLLLDAIVPLLVRISIEVANVRGEPRGCSPCAIQARSRSLKTEAGNDLAGTFQVVIFSHRRMLGQIGLNPTAASQRRNTCTAKTRIRNTKRRMLVEVITPALPKLHSKKQSEGRTAVAAGRAS</sequence>